<keyword evidence="5" id="KW-1185">Reference proteome</keyword>
<dbReference type="PROSITE" id="PS51898">
    <property type="entry name" value="TYR_RECOMBINASE"/>
    <property type="match status" value="1"/>
</dbReference>
<dbReference type="InterPro" id="IPR013762">
    <property type="entry name" value="Integrase-like_cat_sf"/>
</dbReference>
<organism evidence="4 5">
    <name type="scientific">Actinomadura rubrisoli</name>
    <dbReference type="NCBI Taxonomy" id="2530368"/>
    <lineage>
        <taxon>Bacteria</taxon>
        <taxon>Bacillati</taxon>
        <taxon>Actinomycetota</taxon>
        <taxon>Actinomycetes</taxon>
        <taxon>Streptosporangiales</taxon>
        <taxon>Thermomonosporaceae</taxon>
        <taxon>Actinomadura</taxon>
    </lineage>
</organism>
<dbReference type="InterPro" id="IPR002104">
    <property type="entry name" value="Integrase_catalytic"/>
</dbReference>
<protein>
    <recommendedName>
        <fullName evidence="3">Tyr recombinase domain-containing protein</fullName>
    </recommendedName>
</protein>
<dbReference type="GO" id="GO:0003677">
    <property type="term" value="F:DNA binding"/>
    <property type="evidence" value="ECO:0007669"/>
    <property type="project" value="InterPro"/>
</dbReference>
<dbReference type="Gene3D" id="1.10.443.10">
    <property type="entry name" value="Intergrase catalytic core"/>
    <property type="match status" value="1"/>
</dbReference>
<dbReference type="OrthoDB" id="1822491at2"/>
<dbReference type="Proteomes" id="UP000294513">
    <property type="component" value="Unassembled WGS sequence"/>
</dbReference>
<dbReference type="Pfam" id="PF00589">
    <property type="entry name" value="Phage_integrase"/>
    <property type="match status" value="1"/>
</dbReference>
<dbReference type="SUPFAM" id="SSF56349">
    <property type="entry name" value="DNA breaking-rejoining enzymes"/>
    <property type="match status" value="1"/>
</dbReference>
<dbReference type="GO" id="GO:0006310">
    <property type="term" value="P:DNA recombination"/>
    <property type="evidence" value="ECO:0007669"/>
    <property type="project" value="UniProtKB-KW"/>
</dbReference>
<accession>A0A4R5ASY5</accession>
<comment type="caution">
    <text evidence="4">The sequence shown here is derived from an EMBL/GenBank/DDBJ whole genome shotgun (WGS) entry which is preliminary data.</text>
</comment>
<keyword evidence="1" id="KW-0233">DNA recombination</keyword>
<dbReference type="GO" id="GO:0015074">
    <property type="term" value="P:DNA integration"/>
    <property type="evidence" value="ECO:0007669"/>
    <property type="project" value="InterPro"/>
</dbReference>
<feature type="region of interest" description="Disordered" evidence="2">
    <location>
        <begin position="1"/>
        <end position="21"/>
    </location>
</feature>
<dbReference type="AlphaFoldDB" id="A0A4R5ASY5"/>
<feature type="domain" description="Tyr recombinase" evidence="3">
    <location>
        <begin position="1"/>
        <end position="75"/>
    </location>
</feature>
<reference evidence="4 5" key="1">
    <citation type="submission" date="2019-03" db="EMBL/GenBank/DDBJ databases">
        <title>Draft genome sequences of novel Actinobacteria.</title>
        <authorList>
            <person name="Sahin N."/>
            <person name="Ay H."/>
            <person name="Saygin H."/>
        </authorList>
    </citation>
    <scope>NUCLEOTIDE SEQUENCE [LARGE SCALE GENOMIC DNA]</scope>
    <source>
        <strain evidence="4 5">H3C3</strain>
    </source>
</reference>
<gene>
    <name evidence="4" type="ORF">E1298_31555</name>
</gene>
<sequence length="84" mass="9162">MADDQDHSGLQRTQRRATVPHARVHDLRHIRATTLLLTGVPVHVPAARLGHADPAITLRVYAHVTRSAEVAGVNVFARVMDEAA</sequence>
<evidence type="ECO:0000313" key="5">
    <source>
        <dbReference type="Proteomes" id="UP000294513"/>
    </source>
</evidence>
<evidence type="ECO:0000256" key="2">
    <source>
        <dbReference type="SAM" id="MobiDB-lite"/>
    </source>
</evidence>
<evidence type="ECO:0000313" key="4">
    <source>
        <dbReference type="EMBL" id="TDD75425.1"/>
    </source>
</evidence>
<evidence type="ECO:0000256" key="1">
    <source>
        <dbReference type="ARBA" id="ARBA00023172"/>
    </source>
</evidence>
<dbReference type="InterPro" id="IPR011010">
    <property type="entry name" value="DNA_brk_join_enz"/>
</dbReference>
<evidence type="ECO:0000259" key="3">
    <source>
        <dbReference type="PROSITE" id="PS51898"/>
    </source>
</evidence>
<dbReference type="EMBL" id="SMKU01000223">
    <property type="protein sequence ID" value="TDD75425.1"/>
    <property type="molecule type" value="Genomic_DNA"/>
</dbReference>
<name>A0A4R5ASY5_9ACTN</name>
<proteinExistence type="predicted"/>